<proteinExistence type="predicted"/>
<organism evidence="1 2">
    <name type="scientific">Aspergillus indologenus CBS 114.80</name>
    <dbReference type="NCBI Taxonomy" id="1450541"/>
    <lineage>
        <taxon>Eukaryota</taxon>
        <taxon>Fungi</taxon>
        <taxon>Dikarya</taxon>
        <taxon>Ascomycota</taxon>
        <taxon>Pezizomycotina</taxon>
        <taxon>Eurotiomycetes</taxon>
        <taxon>Eurotiomycetidae</taxon>
        <taxon>Eurotiales</taxon>
        <taxon>Aspergillaceae</taxon>
        <taxon>Aspergillus</taxon>
        <taxon>Aspergillus subgen. Circumdati</taxon>
    </lineage>
</organism>
<dbReference type="EMBL" id="KZ825491">
    <property type="protein sequence ID" value="PYI32617.1"/>
    <property type="molecule type" value="Genomic_DNA"/>
</dbReference>
<name>A0A2V5J4V1_9EURO</name>
<evidence type="ECO:0000313" key="1">
    <source>
        <dbReference type="EMBL" id="PYI32617.1"/>
    </source>
</evidence>
<dbReference type="AlphaFoldDB" id="A0A2V5J4V1"/>
<keyword evidence="2" id="KW-1185">Reference proteome</keyword>
<protein>
    <submittedName>
        <fullName evidence="1">Uncharacterized protein</fullName>
    </submittedName>
</protein>
<evidence type="ECO:0000313" key="2">
    <source>
        <dbReference type="Proteomes" id="UP000248817"/>
    </source>
</evidence>
<accession>A0A2V5J4V1</accession>
<dbReference type="Proteomes" id="UP000248817">
    <property type="component" value="Unassembled WGS sequence"/>
</dbReference>
<gene>
    <name evidence="1" type="ORF">BP00DRAFT_148439</name>
</gene>
<sequence length="158" mass="16774">MGNFHASRTTILTLTLTRAQCNAPATLPASRHAEVKVLFGENSAIATRADGPPAAVSSRLPAAGSAGSTVRVSHIQTTGLGKRAGAAATDSSEMRMEQLPVSELTLKQPTIRSKDRVHADGDSDRRVMIEGSNGPPAIICWTPQIDMIIRSEECRINT</sequence>
<reference evidence="1 2" key="1">
    <citation type="submission" date="2018-02" db="EMBL/GenBank/DDBJ databases">
        <title>The genomes of Aspergillus section Nigri reveals drivers in fungal speciation.</title>
        <authorList>
            <consortium name="DOE Joint Genome Institute"/>
            <person name="Vesth T.C."/>
            <person name="Nybo J."/>
            <person name="Theobald S."/>
            <person name="Brandl J."/>
            <person name="Frisvad J.C."/>
            <person name="Nielsen K.F."/>
            <person name="Lyhne E.K."/>
            <person name="Kogle M.E."/>
            <person name="Kuo A."/>
            <person name="Riley R."/>
            <person name="Clum A."/>
            <person name="Nolan M."/>
            <person name="Lipzen A."/>
            <person name="Salamov A."/>
            <person name="Henrissat B."/>
            <person name="Wiebenga A."/>
            <person name="De vries R.P."/>
            <person name="Grigoriev I.V."/>
            <person name="Mortensen U.H."/>
            <person name="Andersen M.R."/>
            <person name="Baker S.E."/>
        </authorList>
    </citation>
    <scope>NUCLEOTIDE SEQUENCE [LARGE SCALE GENOMIC DNA]</scope>
    <source>
        <strain evidence="1 2">CBS 114.80</strain>
    </source>
</reference>